<dbReference type="Pfam" id="PF12999">
    <property type="entry name" value="PRKCSH-like"/>
    <property type="match status" value="1"/>
</dbReference>
<evidence type="ECO:0000259" key="10">
    <source>
        <dbReference type="PROSITE" id="PS51914"/>
    </source>
</evidence>
<feature type="chain" id="PRO_5035480376" description="Glucosidase 2 subunit beta" evidence="8">
    <location>
        <begin position="29"/>
        <end position="540"/>
    </location>
</feature>
<feature type="domain" description="MRH" evidence="10">
    <location>
        <begin position="426"/>
        <end position="527"/>
    </location>
</feature>
<dbReference type="Pfam" id="PF13015">
    <property type="entry name" value="PRKCSH_1"/>
    <property type="match status" value="1"/>
</dbReference>
<name>A0A8K0GIY0_IGNLU</name>
<proteinExistence type="predicted"/>
<dbReference type="InterPro" id="IPR011992">
    <property type="entry name" value="EF-hand-dom_pair"/>
</dbReference>
<dbReference type="InterPro" id="IPR018247">
    <property type="entry name" value="EF_Hand_1_Ca_BS"/>
</dbReference>
<feature type="domain" description="EF-hand" evidence="9">
    <location>
        <begin position="227"/>
        <end position="262"/>
    </location>
</feature>
<dbReference type="InterPro" id="IPR036607">
    <property type="entry name" value="PRKCSH"/>
</dbReference>
<gene>
    <name evidence="11" type="ORF">ILUMI_05107</name>
</gene>
<dbReference type="SUPFAM" id="SSF50911">
    <property type="entry name" value="Mannose 6-phosphate receptor domain"/>
    <property type="match status" value="1"/>
</dbReference>
<evidence type="ECO:0000256" key="8">
    <source>
        <dbReference type="SAM" id="SignalP"/>
    </source>
</evidence>
<dbReference type="InterPro" id="IPR036055">
    <property type="entry name" value="LDL_receptor-like_sf"/>
</dbReference>
<reference evidence="11" key="1">
    <citation type="submission" date="2019-08" db="EMBL/GenBank/DDBJ databases">
        <title>The genome of the North American firefly Photinus pyralis.</title>
        <authorList>
            <consortium name="Photinus pyralis genome working group"/>
            <person name="Fallon T.R."/>
            <person name="Sander Lower S.E."/>
            <person name="Weng J.-K."/>
        </authorList>
    </citation>
    <scope>NUCLEOTIDE SEQUENCE</scope>
    <source>
        <strain evidence="11">TRF0915ILg1</strain>
        <tissue evidence="11">Whole body</tissue>
    </source>
</reference>
<feature type="compositionally biased region" description="Acidic residues" evidence="7">
    <location>
        <begin position="324"/>
        <end position="358"/>
    </location>
</feature>
<dbReference type="Pfam" id="PF13202">
    <property type="entry name" value="EF-hand_5"/>
    <property type="match status" value="1"/>
</dbReference>
<dbReference type="InterPro" id="IPR028146">
    <property type="entry name" value="PRKCSH_N"/>
</dbReference>
<keyword evidence="2 8" id="KW-0732">Signal</keyword>
<dbReference type="InterPro" id="IPR039794">
    <property type="entry name" value="Gtb1-like"/>
</dbReference>
<feature type="coiled-coil region" evidence="6">
    <location>
        <begin position="376"/>
        <end position="413"/>
    </location>
</feature>
<accession>A0A8K0GIY0</accession>
<dbReference type="Gene3D" id="2.70.130.10">
    <property type="entry name" value="Mannose-6-phosphate receptor binding domain"/>
    <property type="match status" value="1"/>
</dbReference>
<dbReference type="SUPFAM" id="SSF57424">
    <property type="entry name" value="LDL receptor-like module"/>
    <property type="match status" value="1"/>
</dbReference>
<evidence type="ECO:0000313" key="12">
    <source>
        <dbReference type="Proteomes" id="UP000801492"/>
    </source>
</evidence>
<evidence type="ECO:0000256" key="3">
    <source>
        <dbReference type="ARBA" id="ARBA00022824"/>
    </source>
</evidence>
<dbReference type="InterPro" id="IPR009011">
    <property type="entry name" value="Man6P_isomerase_rcpt-bd_dom_sf"/>
</dbReference>
<evidence type="ECO:0000256" key="1">
    <source>
        <dbReference type="ARBA" id="ARBA00022387"/>
    </source>
</evidence>
<dbReference type="Gene3D" id="1.10.238.10">
    <property type="entry name" value="EF-hand"/>
    <property type="match status" value="1"/>
</dbReference>
<dbReference type="PANTHER" id="PTHR12630:SF1">
    <property type="entry name" value="GLUCOSIDASE 2 SUBUNIT BETA"/>
    <property type="match status" value="1"/>
</dbReference>
<evidence type="ECO:0000256" key="2">
    <source>
        <dbReference type="ARBA" id="ARBA00022729"/>
    </source>
</evidence>
<dbReference type="PROSITE" id="PS51914">
    <property type="entry name" value="MRH"/>
    <property type="match status" value="1"/>
</dbReference>
<dbReference type="CDD" id="cd00112">
    <property type="entry name" value="LDLa"/>
    <property type="match status" value="1"/>
</dbReference>
<evidence type="ECO:0000256" key="7">
    <source>
        <dbReference type="SAM" id="MobiDB-lite"/>
    </source>
</evidence>
<dbReference type="AlphaFoldDB" id="A0A8K0GIY0"/>
<dbReference type="InterPro" id="IPR002172">
    <property type="entry name" value="LDrepeatLR_classA_rpt"/>
</dbReference>
<feature type="signal peptide" evidence="8">
    <location>
        <begin position="1"/>
        <end position="28"/>
    </location>
</feature>
<keyword evidence="5" id="KW-1015">Disulfide bond</keyword>
<sequence length="540" mass="61650">MSSSRLLLNFNLKHSILIILIIVCEILTSEVPRPRGVSLSRASLYDPEKDFVCLDGTISIPFTHVNDDYCDCPDGSDEPGTSACPNGIFHCTNAGHKPLNIHSSRVKDGICDCCDGSDEHGNNNVNCVNNCYELGRSAREEAQRQAELIKVGNQMRLEFSQKGIQIKQEKKEKLVELEKHKAEAEAVLKEKESLKNEVEVLEGAALEQYKKIEEEERKRKEEAEAADTRIEATETFNRFDSNKDGKVDISELQTRQTFDKDRNGEVSEEEAKFFLNEEESVDLEAFITLAWPRIKPFMMLDAGLFKPPIKEGEEEEQEHINEEHEGEAEELTEEELHEGEESEFGGEEDEEEPEEEIEEKATETSTPAPPQYDEETQKLVDAANEARKEYESAKQAVRDIQTELNNIEEYLEKDYGPDEEFAVLEGQCFEYTDHEYIYKLCPFDKTIQQPKSNSLETRLGTWSRWAGPDINKYQIMMYERGQSCWNGPQRSTKVRVACGSENKVISVTEPNRCEYQFDFITPAACKELASDSEDDVHDEL</sequence>
<dbReference type="GO" id="GO:0017177">
    <property type="term" value="C:glucosidase II complex"/>
    <property type="evidence" value="ECO:0007669"/>
    <property type="project" value="TreeGrafter"/>
</dbReference>
<keyword evidence="6" id="KW-0175">Coiled coil</keyword>
<feature type="region of interest" description="Disordered" evidence="7">
    <location>
        <begin position="311"/>
        <end position="374"/>
    </location>
</feature>
<dbReference type="PANTHER" id="PTHR12630">
    <property type="entry name" value="N-LINKED OLIGOSACCHARIDE PROCESSING"/>
    <property type="match status" value="1"/>
</dbReference>
<dbReference type="Proteomes" id="UP000801492">
    <property type="component" value="Unassembled WGS sequence"/>
</dbReference>
<dbReference type="EMBL" id="VTPC01001891">
    <property type="protein sequence ID" value="KAF2901051.1"/>
    <property type="molecule type" value="Genomic_DNA"/>
</dbReference>
<dbReference type="SUPFAM" id="SSF47473">
    <property type="entry name" value="EF-hand"/>
    <property type="match status" value="1"/>
</dbReference>
<dbReference type="PROSITE" id="PS00018">
    <property type="entry name" value="EF_HAND_1"/>
    <property type="match status" value="1"/>
</dbReference>
<evidence type="ECO:0000259" key="9">
    <source>
        <dbReference type="PROSITE" id="PS50222"/>
    </source>
</evidence>
<evidence type="ECO:0000313" key="11">
    <source>
        <dbReference type="EMBL" id="KAF2901051.1"/>
    </source>
</evidence>
<dbReference type="OrthoDB" id="28322at2759"/>
<protein>
    <recommendedName>
        <fullName evidence="1">Glucosidase 2 subunit beta</fullName>
    </recommendedName>
</protein>
<comment type="caution">
    <text evidence="11">The sequence shown here is derived from an EMBL/GenBank/DDBJ whole genome shotgun (WGS) entry which is preliminary data.</text>
</comment>
<keyword evidence="12" id="KW-1185">Reference proteome</keyword>
<feature type="coiled-coil region" evidence="6">
    <location>
        <begin position="167"/>
        <end position="231"/>
    </location>
</feature>
<dbReference type="PROSITE" id="PS50222">
    <property type="entry name" value="EF_HAND_2"/>
    <property type="match status" value="1"/>
</dbReference>
<organism evidence="11 12">
    <name type="scientific">Ignelater luminosus</name>
    <name type="common">Cucubano</name>
    <name type="synonym">Pyrophorus luminosus</name>
    <dbReference type="NCBI Taxonomy" id="2038154"/>
    <lineage>
        <taxon>Eukaryota</taxon>
        <taxon>Metazoa</taxon>
        <taxon>Ecdysozoa</taxon>
        <taxon>Arthropoda</taxon>
        <taxon>Hexapoda</taxon>
        <taxon>Insecta</taxon>
        <taxon>Pterygota</taxon>
        <taxon>Neoptera</taxon>
        <taxon>Endopterygota</taxon>
        <taxon>Coleoptera</taxon>
        <taxon>Polyphaga</taxon>
        <taxon>Elateriformia</taxon>
        <taxon>Elateroidea</taxon>
        <taxon>Elateridae</taxon>
        <taxon>Agrypninae</taxon>
        <taxon>Pyrophorini</taxon>
        <taxon>Ignelater</taxon>
    </lineage>
</organism>
<dbReference type="GO" id="GO:0005509">
    <property type="term" value="F:calcium ion binding"/>
    <property type="evidence" value="ECO:0007669"/>
    <property type="project" value="InterPro"/>
</dbReference>
<dbReference type="InterPro" id="IPR002048">
    <property type="entry name" value="EF_hand_dom"/>
</dbReference>
<evidence type="ECO:0000256" key="6">
    <source>
        <dbReference type="SAM" id="Coils"/>
    </source>
</evidence>
<evidence type="ECO:0000256" key="5">
    <source>
        <dbReference type="ARBA" id="ARBA00023157"/>
    </source>
</evidence>
<evidence type="ECO:0000256" key="4">
    <source>
        <dbReference type="ARBA" id="ARBA00022837"/>
    </source>
</evidence>
<keyword evidence="3" id="KW-0256">Endoplasmic reticulum</keyword>
<dbReference type="InterPro" id="IPR044865">
    <property type="entry name" value="MRH_dom"/>
</dbReference>
<dbReference type="GO" id="GO:0006491">
    <property type="term" value="P:N-glycan processing"/>
    <property type="evidence" value="ECO:0007669"/>
    <property type="project" value="TreeGrafter"/>
</dbReference>
<keyword evidence="4" id="KW-0106">Calcium</keyword>